<dbReference type="PANTHER" id="PTHR42711:SF5">
    <property type="entry name" value="ABC TRANSPORTER ATP-BINDING PROTEIN NATA"/>
    <property type="match status" value="1"/>
</dbReference>
<dbReference type="SMART" id="SM00382">
    <property type="entry name" value="AAA"/>
    <property type="match status" value="1"/>
</dbReference>
<dbReference type="InterPro" id="IPR025302">
    <property type="entry name" value="DrrA1/2-like_C"/>
</dbReference>
<dbReference type="InterPro" id="IPR027417">
    <property type="entry name" value="P-loop_NTPase"/>
</dbReference>
<dbReference type="PROSITE" id="PS50893">
    <property type="entry name" value="ABC_TRANSPORTER_2"/>
    <property type="match status" value="1"/>
</dbReference>
<gene>
    <name evidence="7" type="ORF">FYJ29_08125</name>
</gene>
<evidence type="ECO:0000256" key="5">
    <source>
        <dbReference type="ARBA" id="ARBA00022840"/>
    </source>
</evidence>
<evidence type="ECO:0000313" key="8">
    <source>
        <dbReference type="Proteomes" id="UP000483362"/>
    </source>
</evidence>
<dbReference type="Gene3D" id="3.40.50.300">
    <property type="entry name" value="P-loop containing nucleotide triphosphate hydrolases"/>
    <property type="match status" value="1"/>
</dbReference>
<keyword evidence="2" id="KW-0813">Transport</keyword>
<proteinExistence type="inferred from homology"/>
<dbReference type="AlphaFoldDB" id="A0A6L5XBH9"/>
<keyword evidence="4" id="KW-0547">Nucleotide-binding</keyword>
<dbReference type="PANTHER" id="PTHR42711">
    <property type="entry name" value="ABC TRANSPORTER ATP-BINDING PROTEIN"/>
    <property type="match status" value="1"/>
</dbReference>
<dbReference type="PROSITE" id="PS00211">
    <property type="entry name" value="ABC_TRANSPORTER_1"/>
    <property type="match status" value="1"/>
</dbReference>
<comment type="caution">
    <text evidence="7">The sequence shown here is derived from an EMBL/GenBank/DDBJ whole genome shotgun (WGS) entry which is preliminary data.</text>
</comment>
<evidence type="ECO:0000256" key="1">
    <source>
        <dbReference type="ARBA" id="ARBA00005417"/>
    </source>
</evidence>
<comment type="similarity">
    <text evidence="1">Belongs to the ABC transporter superfamily.</text>
</comment>
<sequence>MDFIEVSDVVKQYSGHLALDHVSVHVPQGCIYGLLGPNGAGKTTLIRIINMITRPDSGQVLLDGKPLEPADVARIGYLPEERGLYKKMKVADEIVYLARLKGLDKATAVQRTRQWLERFGLTDWAGKKVESLSKGMQQKVQFIATVLHEPRLLIFDEPFSGFDPVNAEQLKQEILHLQQEGATILFSTHNMESVEEVCQRITLINHSRVVLEGDVEAIKQQHKQNLFEITLSNRGTLPACEQLYDIVESKPGTALLRLRHGAGLHDTVAWLNDHCQLAGFNELLPSMNEIFIETVKNLNS</sequence>
<dbReference type="InterPro" id="IPR017871">
    <property type="entry name" value="ABC_transporter-like_CS"/>
</dbReference>
<dbReference type="GO" id="GO:0016887">
    <property type="term" value="F:ATP hydrolysis activity"/>
    <property type="evidence" value="ECO:0007669"/>
    <property type="project" value="InterPro"/>
</dbReference>
<name>A0A6L5XBH9_9BACT</name>
<keyword evidence="3" id="KW-0536">Nodulation</keyword>
<dbReference type="GO" id="GO:0005524">
    <property type="term" value="F:ATP binding"/>
    <property type="evidence" value="ECO:0007669"/>
    <property type="project" value="UniProtKB-KW"/>
</dbReference>
<keyword evidence="8" id="KW-1185">Reference proteome</keyword>
<dbReference type="SUPFAM" id="SSF52540">
    <property type="entry name" value="P-loop containing nucleoside triphosphate hydrolases"/>
    <property type="match status" value="1"/>
</dbReference>
<evidence type="ECO:0000256" key="4">
    <source>
        <dbReference type="ARBA" id="ARBA00022741"/>
    </source>
</evidence>
<evidence type="ECO:0000256" key="2">
    <source>
        <dbReference type="ARBA" id="ARBA00022448"/>
    </source>
</evidence>
<evidence type="ECO:0000256" key="3">
    <source>
        <dbReference type="ARBA" id="ARBA00022458"/>
    </source>
</evidence>
<organism evidence="7 8">
    <name type="scientific">Sodaliphilus pleomorphus</name>
    <dbReference type="NCBI Taxonomy" id="2606626"/>
    <lineage>
        <taxon>Bacteria</taxon>
        <taxon>Pseudomonadati</taxon>
        <taxon>Bacteroidota</taxon>
        <taxon>Bacteroidia</taxon>
        <taxon>Bacteroidales</taxon>
        <taxon>Muribaculaceae</taxon>
        <taxon>Sodaliphilus</taxon>
    </lineage>
</organism>
<dbReference type="InterPro" id="IPR003593">
    <property type="entry name" value="AAA+_ATPase"/>
</dbReference>
<evidence type="ECO:0000313" key="7">
    <source>
        <dbReference type="EMBL" id="MSS17720.1"/>
    </source>
</evidence>
<dbReference type="Pfam" id="PF13732">
    <property type="entry name" value="DrrA1-3_C"/>
    <property type="match status" value="1"/>
</dbReference>
<protein>
    <submittedName>
        <fullName evidence="7">ABC transporter ATP-binding protein</fullName>
    </submittedName>
</protein>
<dbReference type="RefSeq" id="WP_154327798.1">
    <property type="nucleotide sequence ID" value="NZ_CP045696.1"/>
</dbReference>
<reference evidence="7 8" key="1">
    <citation type="submission" date="2019-08" db="EMBL/GenBank/DDBJ databases">
        <title>In-depth cultivation of the pig gut microbiome towards novel bacterial diversity and tailored functional studies.</title>
        <authorList>
            <person name="Wylensek D."/>
            <person name="Hitch T.C.A."/>
            <person name="Clavel T."/>
        </authorList>
    </citation>
    <scope>NUCLEOTIDE SEQUENCE [LARGE SCALE GENOMIC DNA]</scope>
    <source>
        <strain evidence="7 8">Oil-RF-744-WCA-WT-10</strain>
    </source>
</reference>
<feature type="domain" description="ABC transporter" evidence="6">
    <location>
        <begin position="4"/>
        <end position="231"/>
    </location>
</feature>
<accession>A0A6L5XBH9</accession>
<dbReference type="InterPro" id="IPR003439">
    <property type="entry name" value="ABC_transporter-like_ATP-bd"/>
</dbReference>
<dbReference type="EMBL" id="VULT01000011">
    <property type="protein sequence ID" value="MSS17720.1"/>
    <property type="molecule type" value="Genomic_DNA"/>
</dbReference>
<evidence type="ECO:0000259" key="6">
    <source>
        <dbReference type="PROSITE" id="PS50893"/>
    </source>
</evidence>
<dbReference type="InterPro" id="IPR050763">
    <property type="entry name" value="ABC_transporter_ATP-binding"/>
</dbReference>
<dbReference type="Pfam" id="PF00005">
    <property type="entry name" value="ABC_tran"/>
    <property type="match status" value="1"/>
</dbReference>
<keyword evidence="5 7" id="KW-0067">ATP-binding</keyword>
<dbReference type="Proteomes" id="UP000483362">
    <property type="component" value="Unassembled WGS sequence"/>
</dbReference>